<name>A0A151MZF9_ALLMI</name>
<dbReference type="OrthoDB" id="5841748at2759"/>
<dbReference type="GO" id="GO:0033572">
    <property type="term" value="P:transferrin transport"/>
    <property type="evidence" value="ECO:0007669"/>
    <property type="project" value="UniProtKB-UniRule"/>
</dbReference>
<comment type="subcellular location">
    <subcellularLocation>
        <location evidence="2">Cell membrane</location>
        <topology evidence="2">Single-pass type II membrane protein</topology>
    </subcellularLocation>
    <subcellularLocation>
        <location evidence="2">Melanosome</location>
    </subcellularLocation>
</comment>
<dbReference type="Pfam" id="PF04389">
    <property type="entry name" value="Peptidase_M28"/>
    <property type="match status" value="1"/>
</dbReference>
<dbReference type="GO" id="GO:0004998">
    <property type="term" value="F:transferrin receptor activity"/>
    <property type="evidence" value="ECO:0007669"/>
    <property type="project" value="UniProtKB-UniRule"/>
</dbReference>
<dbReference type="SUPFAM" id="SSF52025">
    <property type="entry name" value="PA domain"/>
    <property type="match status" value="1"/>
</dbReference>
<reference evidence="6 7" key="1">
    <citation type="journal article" date="2012" name="Genome Biol.">
        <title>Sequencing three crocodilian genomes to illuminate the evolution of archosaurs and amniotes.</title>
        <authorList>
            <person name="St John J.A."/>
            <person name="Braun E.L."/>
            <person name="Isberg S.R."/>
            <person name="Miles L.G."/>
            <person name="Chong A.Y."/>
            <person name="Gongora J."/>
            <person name="Dalzell P."/>
            <person name="Moran C."/>
            <person name="Bed'hom B."/>
            <person name="Abzhanov A."/>
            <person name="Burgess S.C."/>
            <person name="Cooksey A.M."/>
            <person name="Castoe T.A."/>
            <person name="Crawford N.G."/>
            <person name="Densmore L.D."/>
            <person name="Drew J.C."/>
            <person name="Edwards S.V."/>
            <person name="Faircloth B.C."/>
            <person name="Fujita M.K."/>
            <person name="Greenwold M.J."/>
            <person name="Hoffmann F.G."/>
            <person name="Howard J.M."/>
            <person name="Iguchi T."/>
            <person name="Janes D.E."/>
            <person name="Khan S.Y."/>
            <person name="Kohno S."/>
            <person name="de Koning A.J."/>
            <person name="Lance S.L."/>
            <person name="McCarthy F.M."/>
            <person name="McCormack J.E."/>
            <person name="Merchant M.E."/>
            <person name="Peterson D.G."/>
            <person name="Pollock D.D."/>
            <person name="Pourmand N."/>
            <person name="Raney B.J."/>
            <person name="Roessler K.A."/>
            <person name="Sanford J.R."/>
            <person name="Sawyer R.H."/>
            <person name="Schmidt C.J."/>
            <person name="Triplett E.W."/>
            <person name="Tuberville T.D."/>
            <person name="Venegas-Anaya M."/>
            <person name="Howard J.T."/>
            <person name="Jarvis E.D."/>
            <person name="Guillette L.J.Jr."/>
            <person name="Glenn T.C."/>
            <person name="Green R.E."/>
            <person name="Ray D.A."/>
        </authorList>
    </citation>
    <scope>NUCLEOTIDE SEQUENCE [LARGE SCALE GENOMIC DNA]</scope>
    <source>
        <strain evidence="6">KSC_2009_1</strain>
    </source>
</reference>
<dbReference type="AlphaFoldDB" id="A0A151MZF9"/>
<feature type="transmembrane region" description="Helical" evidence="2">
    <location>
        <begin position="67"/>
        <end position="89"/>
    </location>
</feature>
<dbReference type="InterPro" id="IPR036757">
    <property type="entry name" value="TFR-like_dimer_dom_sf"/>
</dbReference>
<dbReference type="CDD" id="cd09848">
    <property type="entry name" value="M28_TfR"/>
    <property type="match status" value="1"/>
</dbReference>
<dbReference type="STRING" id="8496.A0A151MZF9"/>
<dbReference type="SUPFAM" id="SSF53187">
    <property type="entry name" value="Zn-dependent exopeptidases"/>
    <property type="match status" value="1"/>
</dbReference>
<dbReference type="FunFam" id="1.20.930.40:FF:000002">
    <property type="entry name" value="Transferrin receptor protein 1"/>
    <property type="match status" value="1"/>
</dbReference>
<dbReference type="GO" id="GO:0009897">
    <property type="term" value="C:external side of plasma membrane"/>
    <property type="evidence" value="ECO:0007669"/>
    <property type="project" value="TreeGrafter"/>
</dbReference>
<dbReference type="GO" id="GO:0042470">
    <property type="term" value="C:melanosome"/>
    <property type="evidence" value="ECO:0007669"/>
    <property type="project" value="UniProtKB-SubCell"/>
</dbReference>
<comment type="caution">
    <text evidence="6">The sequence shown here is derived from an EMBL/GenBank/DDBJ whole genome shotgun (WGS) entry which is preliminary data.</text>
</comment>
<proteinExistence type="inferred from homology"/>
<evidence type="ECO:0000256" key="1">
    <source>
        <dbReference type="ARBA" id="ARBA00005634"/>
    </source>
</evidence>
<dbReference type="EMBL" id="AKHW03004458">
    <property type="protein sequence ID" value="KYO29911.1"/>
    <property type="molecule type" value="Genomic_DNA"/>
</dbReference>
<dbReference type="GO" id="GO:0006879">
    <property type="term" value="P:intracellular iron ion homeostasis"/>
    <property type="evidence" value="ECO:0007669"/>
    <property type="project" value="UniProtKB-UniRule"/>
</dbReference>
<organism evidence="6 7">
    <name type="scientific">Alligator mississippiensis</name>
    <name type="common">American alligator</name>
    <dbReference type="NCBI Taxonomy" id="8496"/>
    <lineage>
        <taxon>Eukaryota</taxon>
        <taxon>Metazoa</taxon>
        <taxon>Chordata</taxon>
        <taxon>Craniata</taxon>
        <taxon>Vertebrata</taxon>
        <taxon>Euteleostomi</taxon>
        <taxon>Archelosauria</taxon>
        <taxon>Archosauria</taxon>
        <taxon>Crocodylia</taxon>
        <taxon>Alligatoridae</taxon>
        <taxon>Alligatorinae</taxon>
        <taxon>Alligator</taxon>
    </lineage>
</organism>
<dbReference type="SUPFAM" id="SSF47672">
    <property type="entry name" value="Transferrin receptor-like dimerisation domain"/>
    <property type="match status" value="1"/>
</dbReference>
<comment type="PTM">
    <text evidence="2">Stearoylated.</text>
</comment>
<evidence type="ECO:0000256" key="3">
    <source>
        <dbReference type="SAM" id="MobiDB-lite"/>
    </source>
</evidence>
<gene>
    <name evidence="6" type="primary">TFRC</name>
    <name evidence="6" type="ORF">Y1Q_0013804</name>
</gene>
<dbReference type="InterPro" id="IPR046450">
    <property type="entry name" value="PA_dom_sf"/>
</dbReference>
<keyword evidence="2" id="KW-0812">Transmembrane</keyword>
<dbReference type="Gene3D" id="3.40.630.10">
    <property type="entry name" value="Zn peptidases"/>
    <property type="match status" value="1"/>
</dbReference>
<evidence type="ECO:0000256" key="2">
    <source>
        <dbReference type="RuleBase" id="RU367157"/>
    </source>
</evidence>
<sequence>MDQARAAISNLFGGEPLSYTRFSIARQTDGDNSQVEMKLSAEEEEGGENGVPENMQTHHVAKPRTYYSWYCIAMMVVVLFLSGFLVGYLSSRGRMPTSGLCVDGNGQCTSSPPTPSSMLDLDETVEEEPFTEPILYWEDLRKMLSDSLKKGNMELHIRELSMGSSHEAGSPEDDRLAYYVYQQFTYFNLYKVWNDEHYVRLQFPGSSPNRVSITDDRGRNATLEEPEAYVAFSENATAIGRPVYAHYGRKEDFKQLSDLGVSVNGSVLIFRTGEISVAEQVASAERLNAVGVLIFPGCLKSSNQENLGLFGHAHLGTGDPFTPGFPSFNHTQFPPAQSSGLPHIPVQTISFRAANNLFSQLTGGQECPLPWRDGLSFCKVKASSTSSLNVVVQVNNKVGERKILNIFGVIRGFDEEDRYIVIGAQRDSWGPGAAKAGVGTSILLELARAISDMVKTGGYKPRRSIVFASWSAGDFGAVGATEWLEGYSSVLHAKVFTYINLDAAVLGSSDLKVSASPMLYTILERILRGMKDVDEKSLFSKLSPGWPNNAVPLTMENAAFPFLAYSGIPALSFSFYNKRQKYPFMGTKQDVFGNLRSAVPNLNVLMRQAAELAGQIVVRLTHEHELLLDYGRYKQELQMFQNKIVDYNKDIRKMGLTLQWVFSARGDFERAVDSLKRDLRNSDLSNKLICRASNDRIMKVEYDFLSPFISPRDKPLRHIFFGSGPYTLQALLDHLSLLKTNRNAFDQDLFRNQLAMATWTIKEAANALSGDVWDTDNEF</sequence>
<keyword evidence="2" id="KW-1003">Cell membrane</keyword>
<protein>
    <recommendedName>
        <fullName evidence="2">Transferrin receptor protein 1</fullName>
    </recommendedName>
</protein>
<feature type="domain" description="Peptidase M28" evidence="5">
    <location>
        <begin position="405"/>
        <end position="582"/>
    </location>
</feature>
<evidence type="ECO:0000313" key="7">
    <source>
        <dbReference type="Proteomes" id="UP000050525"/>
    </source>
</evidence>
<dbReference type="PANTHER" id="PTHR10404">
    <property type="entry name" value="N-ACETYLATED-ALPHA-LINKED ACIDIC DIPEPTIDASE"/>
    <property type="match status" value="1"/>
</dbReference>
<dbReference type="FunFam" id="3.40.630.10:FF:000065">
    <property type="entry name" value="Transferrin receptor 1b"/>
    <property type="match status" value="1"/>
</dbReference>
<dbReference type="CTD" id="7037"/>
<dbReference type="Pfam" id="PF04253">
    <property type="entry name" value="TFR_dimer"/>
    <property type="match status" value="1"/>
</dbReference>
<dbReference type="InterPro" id="IPR007365">
    <property type="entry name" value="TFR-like_dimer_dom"/>
</dbReference>
<dbReference type="KEGG" id="amj:102560462"/>
<keyword evidence="2 6" id="KW-0675">Receptor</keyword>
<dbReference type="GeneID" id="102560462"/>
<dbReference type="InterPro" id="IPR039373">
    <property type="entry name" value="Peptidase_M28B"/>
</dbReference>
<keyword evidence="2" id="KW-1133">Transmembrane helix</keyword>
<comment type="subunit">
    <text evidence="2">Homodimer; disulfide-linked.</text>
</comment>
<keyword evidence="7" id="KW-1185">Reference proteome</keyword>
<evidence type="ECO:0000259" key="4">
    <source>
        <dbReference type="Pfam" id="PF04253"/>
    </source>
</evidence>
<keyword evidence="2" id="KW-0472">Membrane</keyword>
<feature type="region of interest" description="Disordered" evidence="3">
    <location>
        <begin position="28"/>
        <end position="55"/>
    </location>
</feature>
<dbReference type="eggNOG" id="KOG2195">
    <property type="taxonomic scope" value="Eukaryota"/>
</dbReference>
<comment type="similarity">
    <text evidence="1 2">Belongs to the peptidase M28 family. M28B subfamily.</text>
</comment>
<dbReference type="Gene3D" id="3.50.30.30">
    <property type="match status" value="1"/>
</dbReference>
<keyword evidence="2" id="KW-0254">Endocytosis</keyword>
<dbReference type="GO" id="GO:0031623">
    <property type="term" value="P:receptor internalization"/>
    <property type="evidence" value="ECO:0007669"/>
    <property type="project" value="UniProtKB-UniRule"/>
</dbReference>
<dbReference type="Gene3D" id="1.20.930.40">
    <property type="entry name" value="Transferrin receptor-like, dimerisation domain"/>
    <property type="match status" value="1"/>
</dbReference>
<evidence type="ECO:0000259" key="5">
    <source>
        <dbReference type="Pfam" id="PF04389"/>
    </source>
</evidence>
<comment type="function">
    <text evidence="2">Cellular uptake of iron occurs via receptor-mediated endocytosis of ligand-occupied transferrin receptor into specialized endosomes. Endosomal acidification leads to iron release. The apotransferrin-receptor complex is then recycled to the cell surface with a return to neutral pH and the concomitant loss of affinity of apotransferrin for its receptor. Transferrin receptor is necessary for development of erythrocytes and the nervous system. Acts as a lipid sensor that regulates mitochondrial fusion by regulating activation of the JNK pathway.</text>
</comment>
<accession>A0A151MZF9</accession>
<keyword evidence="2" id="KW-0325">Glycoprotein</keyword>
<keyword evidence="2" id="KW-0564">Palmitate</keyword>
<feature type="domain" description="Transferrin receptor-like dimerisation" evidence="4">
    <location>
        <begin position="658"/>
        <end position="768"/>
    </location>
</feature>
<dbReference type="InterPro" id="IPR007484">
    <property type="entry name" value="Peptidase_M28"/>
</dbReference>
<keyword evidence="2" id="KW-0449">Lipoprotein</keyword>
<dbReference type="PANTHER" id="PTHR10404:SF26">
    <property type="entry name" value="TRANSFERRIN RECEPTOR PROTEIN 1"/>
    <property type="match status" value="1"/>
</dbReference>
<dbReference type="Proteomes" id="UP000050525">
    <property type="component" value="Unassembled WGS sequence"/>
</dbReference>
<evidence type="ECO:0000313" key="6">
    <source>
        <dbReference type="EMBL" id="KYO29911.1"/>
    </source>
</evidence>